<accession>A0A2V3IVT1</accession>
<dbReference type="EMBL" id="NBIV01000041">
    <property type="protein sequence ID" value="PXF46256.1"/>
    <property type="molecule type" value="Genomic_DNA"/>
</dbReference>
<dbReference type="STRING" id="448386.A0A2V3IVT1"/>
<keyword evidence="2" id="KW-1185">Reference proteome</keyword>
<dbReference type="InterPro" id="IPR021420">
    <property type="entry name" value="DUF3067"/>
</dbReference>
<organism evidence="1 2">
    <name type="scientific">Gracilariopsis chorda</name>
    <dbReference type="NCBI Taxonomy" id="448386"/>
    <lineage>
        <taxon>Eukaryota</taxon>
        <taxon>Rhodophyta</taxon>
        <taxon>Florideophyceae</taxon>
        <taxon>Rhodymeniophycidae</taxon>
        <taxon>Gracilariales</taxon>
        <taxon>Gracilariaceae</taxon>
        <taxon>Gracilariopsis</taxon>
    </lineage>
</organism>
<dbReference type="Gene3D" id="3.30.428.40">
    <property type="entry name" value="Protein of unknown function DUF3067"/>
    <property type="match status" value="1"/>
</dbReference>
<protein>
    <submittedName>
        <fullName evidence="1">Uncharacterized protein</fullName>
    </submittedName>
</protein>
<comment type="caution">
    <text evidence="1">The sequence shown here is derived from an EMBL/GenBank/DDBJ whole genome shotgun (WGS) entry which is preliminary data.</text>
</comment>
<sequence length="191" mass="21754">MTIAFAITSARTLLPGAAHQFNRCARTTPDRTFRRPPARAAADQPFDAEDFKQLERSTVEQMRARLEGLFGASDDQSAITDLDNFDGDTLRSVVRQRWGVEYDVQPQKRGERVYVQIMWRYFEQQSFYMDEPEFASHCEAVAQLLRQWGAVEYFCDYIASTKKRPVVGITINIPIPGVDATTAVFEEDVSS</sequence>
<evidence type="ECO:0000313" key="1">
    <source>
        <dbReference type="EMBL" id="PXF46256.1"/>
    </source>
</evidence>
<dbReference type="PANTHER" id="PTHR35126">
    <property type="entry name" value="SLR0598 PROTEIN"/>
    <property type="match status" value="1"/>
</dbReference>
<gene>
    <name evidence="1" type="ORF">BWQ96_03912</name>
</gene>
<proteinExistence type="predicted"/>
<reference evidence="1 2" key="1">
    <citation type="journal article" date="2018" name="Mol. Biol. Evol.">
        <title>Analysis of the draft genome of the red seaweed Gracilariopsis chorda provides insights into genome size evolution in Rhodophyta.</title>
        <authorList>
            <person name="Lee J."/>
            <person name="Yang E.C."/>
            <person name="Graf L."/>
            <person name="Yang J.H."/>
            <person name="Qiu H."/>
            <person name="Zel Zion U."/>
            <person name="Chan C.X."/>
            <person name="Stephens T.G."/>
            <person name="Weber A.P.M."/>
            <person name="Boo G.H."/>
            <person name="Boo S.M."/>
            <person name="Kim K.M."/>
            <person name="Shin Y."/>
            <person name="Jung M."/>
            <person name="Lee S.J."/>
            <person name="Yim H.S."/>
            <person name="Lee J.H."/>
            <person name="Bhattacharya D."/>
            <person name="Yoon H.S."/>
        </authorList>
    </citation>
    <scope>NUCLEOTIDE SEQUENCE [LARGE SCALE GENOMIC DNA]</scope>
    <source>
        <strain evidence="1 2">SKKU-2015</strain>
        <tissue evidence="1">Whole body</tissue>
    </source>
</reference>
<name>A0A2V3IVT1_9FLOR</name>
<evidence type="ECO:0000313" key="2">
    <source>
        <dbReference type="Proteomes" id="UP000247409"/>
    </source>
</evidence>
<dbReference type="Proteomes" id="UP000247409">
    <property type="component" value="Unassembled WGS sequence"/>
</dbReference>
<dbReference type="OrthoDB" id="5234at2759"/>
<dbReference type="PANTHER" id="PTHR35126:SF1">
    <property type="entry name" value="DUF3067 DOMAIN-CONTAINING PROTEIN"/>
    <property type="match status" value="1"/>
</dbReference>
<dbReference type="AlphaFoldDB" id="A0A2V3IVT1"/>
<dbReference type="Pfam" id="PF11267">
    <property type="entry name" value="DUF3067"/>
    <property type="match status" value="1"/>
</dbReference>